<protein>
    <submittedName>
        <fullName evidence="1">Uncharacterized protein</fullName>
    </submittedName>
</protein>
<name>A0A8S1PID8_9CILI</name>
<reference evidence="1" key="1">
    <citation type="submission" date="2021-01" db="EMBL/GenBank/DDBJ databases">
        <authorList>
            <consortium name="Genoscope - CEA"/>
            <person name="William W."/>
        </authorList>
    </citation>
    <scope>NUCLEOTIDE SEQUENCE</scope>
</reference>
<comment type="caution">
    <text evidence="1">The sequence shown here is derived from an EMBL/GenBank/DDBJ whole genome shotgun (WGS) entry which is preliminary data.</text>
</comment>
<dbReference type="AlphaFoldDB" id="A0A8S1PID8"/>
<proteinExistence type="predicted"/>
<keyword evidence="2" id="KW-1185">Reference proteome</keyword>
<gene>
    <name evidence="1" type="ORF">PSON_ATCC_30995.1.T0790001</name>
</gene>
<dbReference type="EMBL" id="CAJJDN010000079">
    <property type="protein sequence ID" value="CAD8102876.1"/>
    <property type="molecule type" value="Genomic_DNA"/>
</dbReference>
<organism evidence="1 2">
    <name type="scientific">Paramecium sonneborni</name>
    <dbReference type="NCBI Taxonomy" id="65129"/>
    <lineage>
        <taxon>Eukaryota</taxon>
        <taxon>Sar</taxon>
        <taxon>Alveolata</taxon>
        <taxon>Ciliophora</taxon>
        <taxon>Intramacronucleata</taxon>
        <taxon>Oligohymenophorea</taxon>
        <taxon>Peniculida</taxon>
        <taxon>Parameciidae</taxon>
        <taxon>Paramecium</taxon>
    </lineage>
</organism>
<evidence type="ECO:0000313" key="1">
    <source>
        <dbReference type="EMBL" id="CAD8102876.1"/>
    </source>
</evidence>
<evidence type="ECO:0000313" key="2">
    <source>
        <dbReference type="Proteomes" id="UP000692954"/>
    </source>
</evidence>
<sequence>MLRRIKNQAKINIQRETEAIKFKVQSNKNLFSITLLMNNSLSLNQHPQFIHGQGKPEFSHSLLSSPTESPSFVQLCPFTLRDKQGLDYNNFCKFQQFDDIYLDI</sequence>
<accession>A0A8S1PID8</accession>
<dbReference type="Proteomes" id="UP000692954">
    <property type="component" value="Unassembled WGS sequence"/>
</dbReference>